<accession>A0A168PI87</accession>
<dbReference type="GO" id="GO:0005884">
    <property type="term" value="C:actin filament"/>
    <property type="evidence" value="ECO:0007669"/>
    <property type="project" value="TreeGrafter"/>
</dbReference>
<evidence type="ECO:0000256" key="6">
    <source>
        <dbReference type="ARBA" id="ARBA00023203"/>
    </source>
</evidence>
<dbReference type="GO" id="GO:0003785">
    <property type="term" value="F:actin monomer binding"/>
    <property type="evidence" value="ECO:0007669"/>
    <property type="project" value="TreeGrafter"/>
</dbReference>
<evidence type="ECO:0000256" key="8">
    <source>
        <dbReference type="ARBA" id="ARBA00038532"/>
    </source>
</evidence>
<feature type="compositionally biased region" description="Low complexity" evidence="11">
    <location>
        <begin position="370"/>
        <end position="387"/>
    </location>
</feature>
<feature type="compositionally biased region" description="Low complexity" evidence="11">
    <location>
        <begin position="342"/>
        <end position="353"/>
    </location>
</feature>
<dbReference type="InterPro" id="IPR028458">
    <property type="entry name" value="Twinfilin"/>
</dbReference>
<comment type="function">
    <text evidence="9">Actin-binding protein involved in motile and morphological processes. Inhibits actin polymerization, likely by sequestering G-actin.</text>
</comment>
<evidence type="ECO:0000256" key="5">
    <source>
        <dbReference type="ARBA" id="ARBA00022737"/>
    </source>
</evidence>
<comment type="similarity">
    <text evidence="3">Belongs to the actin-binding proteins ADF family. Twinfilin subfamily.</text>
</comment>
<evidence type="ECO:0000256" key="3">
    <source>
        <dbReference type="ARBA" id="ARBA00009557"/>
    </source>
</evidence>
<keyword evidence="4" id="KW-0963">Cytoplasm</keyword>
<dbReference type="InParanoid" id="A0A168PI87"/>
<dbReference type="FunFam" id="3.40.20.10:FF:000042">
    <property type="entry name" value="Actin depolymerizing protein"/>
    <property type="match status" value="1"/>
</dbReference>
<comment type="subcellular location">
    <subcellularLocation>
        <location evidence="2">Cytoplasm</location>
        <location evidence="2">Cell cortex</location>
    </subcellularLocation>
    <subcellularLocation>
        <location evidence="1">Cytoplasm</location>
        <location evidence="1">Cytoskeleton</location>
    </subcellularLocation>
</comment>
<proteinExistence type="inferred from homology"/>
<dbReference type="Gene3D" id="3.40.20.10">
    <property type="entry name" value="Severin"/>
    <property type="match status" value="2"/>
</dbReference>
<dbReference type="InterPro" id="IPR029006">
    <property type="entry name" value="ADF-H/Gelsolin-like_dom_sf"/>
</dbReference>
<evidence type="ECO:0000256" key="9">
    <source>
        <dbReference type="ARBA" id="ARBA00056419"/>
    </source>
</evidence>
<evidence type="ECO:0000256" key="2">
    <source>
        <dbReference type="ARBA" id="ARBA00004544"/>
    </source>
</evidence>
<evidence type="ECO:0000259" key="12">
    <source>
        <dbReference type="PROSITE" id="PS51263"/>
    </source>
</evidence>
<protein>
    <recommendedName>
        <fullName evidence="10">Twinfilin</fullName>
    </recommendedName>
</protein>
<keyword evidence="14" id="KW-1185">Reference proteome</keyword>
<dbReference type="OMA" id="YLFKHTH"/>
<dbReference type="Proteomes" id="UP000078561">
    <property type="component" value="Unassembled WGS sequence"/>
</dbReference>
<dbReference type="GO" id="GO:0051015">
    <property type="term" value="F:actin filament binding"/>
    <property type="evidence" value="ECO:0007669"/>
    <property type="project" value="TreeGrafter"/>
</dbReference>
<evidence type="ECO:0000256" key="10">
    <source>
        <dbReference type="ARBA" id="ARBA00069496"/>
    </source>
</evidence>
<organism evidence="13">
    <name type="scientific">Absidia glauca</name>
    <name type="common">Pin mould</name>
    <dbReference type="NCBI Taxonomy" id="4829"/>
    <lineage>
        <taxon>Eukaryota</taxon>
        <taxon>Fungi</taxon>
        <taxon>Fungi incertae sedis</taxon>
        <taxon>Mucoromycota</taxon>
        <taxon>Mucoromycotina</taxon>
        <taxon>Mucoromycetes</taxon>
        <taxon>Mucorales</taxon>
        <taxon>Cunninghamellaceae</taxon>
        <taxon>Absidia</taxon>
    </lineage>
</organism>
<feature type="compositionally biased region" description="Low complexity" evidence="11">
    <location>
        <begin position="323"/>
        <end position="334"/>
    </location>
</feature>
<dbReference type="FunCoup" id="A0A168PI87">
    <property type="interactions" value="260"/>
</dbReference>
<evidence type="ECO:0000256" key="1">
    <source>
        <dbReference type="ARBA" id="ARBA00004245"/>
    </source>
</evidence>
<dbReference type="AlphaFoldDB" id="A0A168PI87"/>
<evidence type="ECO:0000256" key="11">
    <source>
        <dbReference type="SAM" id="MobiDB-lite"/>
    </source>
</evidence>
<dbReference type="PANTHER" id="PTHR13759">
    <property type="entry name" value="TWINFILIN"/>
    <property type="match status" value="1"/>
</dbReference>
<evidence type="ECO:0000313" key="14">
    <source>
        <dbReference type="Proteomes" id="UP000078561"/>
    </source>
</evidence>
<dbReference type="SUPFAM" id="SSF55753">
    <property type="entry name" value="Actin depolymerizing proteins"/>
    <property type="match status" value="2"/>
</dbReference>
<dbReference type="GO" id="GO:0051016">
    <property type="term" value="P:barbed-end actin filament capping"/>
    <property type="evidence" value="ECO:0007669"/>
    <property type="project" value="TreeGrafter"/>
</dbReference>
<keyword evidence="6" id="KW-0009">Actin-binding</keyword>
<comment type="subunit">
    <text evidence="8">Interacts with G-actin; ADP-actin form.</text>
</comment>
<dbReference type="CDD" id="cd11285">
    <property type="entry name" value="ADF_Twf-N_like"/>
    <property type="match status" value="1"/>
</dbReference>
<feature type="domain" description="ADF-H" evidence="12">
    <location>
        <begin position="6"/>
        <end position="140"/>
    </location>
</feature>
<reference evidence="13" key="1">
    <citation type="submission" date="2016-04" db="EMBL/GenBank/DDBJ databases">
        <authorList>
            <person name="Evans L.H."/>
            <person name="Alamgir A."/>
            <person name="Owens N."/>
            <person name="Weber N.D."/>
            <person name="Virtaneva K."/>
            <person name="Barbian K."/>
            <person name="Babar A."/>
            <person name="Rosenke K."/>
        </authorList>
    </citation>
    <scope>NUCLEOTIDE SEQUENCE [LARGE SCALE GENOMIC DNA]</scope>
    <source>
        <strain evidence="13">CBS 101.48</strain>
    </source>
</reference>
<dbReference type="GO" id="GO:0030042">
    <property type="term" value="P:actin filament depolymerization"/>
    <property type="evidence" value="ECO:0007669"/>
    <property type="project" value="TreeGrafter"/>
</dbReference>
<keyword evidence="7" id="KW-0206">Cytoskeleton</keyword>
<evidence type="ECO:0000313" key="13">
    <source>
        <dbReference type="EMBL" id="SAM02438.1"/>
    </source>
</evidence>
<dbReference type="EMBL" id="LT553855">
    <property type="protein sequence ID" value="SAM02438.1"/>
    <property type="molecule type" value="Genomic_DNA"/>
</dbReference>
<dbReference type="CDD" id="cd11284">
    <property type="entry name" value="ADF_Twf-C_like"/>
    <property type="match status" value="1"/>
</dbReference>
<dbReference type="OrthoDB" id="10006997at2759"/>
<feature type="region of interest" description="Disordered" evidence="11">
    <location>
        <begin position="321"/>
        <end position="387"/>
    </location>
</feature>
<name>A0A168PI87_ABSGL</name>
<dbReference type="SMART" id="SM00102">
    <property type="entry name" value="ADF"/>
    <property type="match status" value="2"/>
</dbReference>
<evidence type="ECO:0000256" key="7">
    <source>
        <dbReference type="ARBA" id="ARBA00023212"/>
    </source>
</evidence>
<evidence type="ECO:0000256" key="4">
    <source>
        <dbReference type="ARBA" id="ARBA00022490"/>
    </source>
</evidence>
<sequence length="387" mass="42470">MSNQSGIKVTDELAKTFAEAVANGDVRILRVSIVNETMVCTATEKVEGSFDEDYNKVESHLEDKTPAYILVRTDERTSGMEYNWILLCYVPDDAKVRDKMLYASTKATLTKELGDSKFSDSIYGTKKSEFSHDGYKKHLAHKNADAPLTQRERELAEIKAAEAQTVSDYQGTSTRKTYAPGLAFPLTDPAIEALQALKQDKASRPHNFVSLSLNKETIELDDASDVNVKDLKNKINAGAPRFTFYVLEHQHQGESKEAIVFIYTCPPSSKIREKMLYSSSKANVITGATNKADITVLKKFETSDASDVTEDYLTDDLYPVTRSTTSSSSSSSSSPLGFQGRSSPLPSTSTGSSVQDRIQMLGGTQGGFKRPTAPGRRRPAAATHTQS</sequence>
<dbReference type="InterPro" id="IPR002108">
    <property type="entry name" value="ADF-H"/>
</dbReference>
<dbReference type="Pfam" id="PF00241">
    <property type="entry name" value="Cofilin_ADF"/>
    <property type="match status" value="2"/>
</dbReference>
<dbReference type="FunFam" id="3.40.20.10:FF:000007">
    <property type="entry name" value="Twinfilin-1 isoform 1"/>
    <property type="match status" value="1"/>
</dbReference>
<dbReference type="STRING" id="4829.A0A168PI87"/>
<dbReference type="PANTHER" id="PTHR13759:SF1">
    <property type="entry name" value="TWINFILIN"/>
    <property type="match status" value="1"/>
</dbReference>
<dbReference type="PROSITE" id="PS51263">
    <property type="entry name" value="ADF_H"/>
    <property type="match status" value="2"/>
</dbReference>
<keyword evidence="5" id="KW-0677">Repeat</keyword>
<dbReference type="GO" id="GO:0005938">
    <property type="term" value="C:cell cortex"/>
    <property type="evidence" value="ECO:0007669"/>
    <property type="project" value="UniProtKB-SubCell"/>
</dbReference>
<gene>
    <name evidence="13" type="primary">ABSGL_08231.1 scaffold 9741</name>
</gene>
<feature type="domain" description="ADF-H" evidence="12">
    <location>
        <begin position="181"/>
        <end position="318"/>
    </location>
</feature>